<dbReference type="CDD" id="cd17535">
    <property type="entry name" value="REC_NarL-like"/>
    <property type="match status" value="1"/>
</dbReference>
<keyword evidence="3" id="KW-0238">DNA-binding</keyword>
<keyword evidence="2" id="KW-0805">Transcription regulation</keyword>
<evidence type="ECO:0000256" key="3">
    <source>
        <dbReference type="ARBA" id="ARBA00023125"/>
    </source>
</evidence>
<proteinExistence type="predicted"/>
<dbReference type="Pfam" id="PF00072">
    <property type="entry name" value="Response_reg"/>
    <property type="match status" value="1"/>
</dbReference>
<accession>A0ABW2JI23</accession>
<dbReference type="PROSITE" id="PS00622">
    <property type="entry name" value="HTH_LUXR_1"/>
    <property type="match status" value="1"/>
</dbReference>
<dbReference type="SMART" id="SM00448">
    <property type="entry name" value="REC"/>
    <property type="match status" value="1"/>
</dbReference>
<keyword evidence="4" id="KW-0804">Transcription</keyword>
<dbReference type="PROSITE" id="PS50110">
    <property type="entry name" value="RESPONSE_REGULATORY"/>
    <property type="match status" value="1"/>
</dbReference>
<evidence type="ECO:0000259" key="6">
    <source>
        <dbReference type="PROSITE" id="PS50043"/>
    </source>
</evidence>
<dbReference type="PANTHER" id="PTHR43214:SF24">
    <property type="entry name" value="TRANSCRIPTIONAL REGULATORY PROTEIN NARL-RELATED"/>
    <property type="match status" value="1"/>
</dbReference>
<evidence type="ECO:0000259" key="7">
    <source>
        <dbReference type="PROSITE" id="PS50110"/>
    </source>
</evidence>
<dbReference type="Gene3D" id="3.40.50.2300">
    <property type="match status" value="1"/>
</dbReference>
<gene>
    <name evidence="8" type="ORF">ACFQVC_16120</name>
</gene>
<reference evidence="9" key="1">
    <citation type="journal article" date="2019" name="Int. J. Syst. Evol. Microbiol.">
        <title>The Global Catalogue of Microorganisms (GCM) 10K type strain sequencing project: providing services to taxonomists for standard genome sequencing and annotation.</title>
        <authorList>
            <consortium name="The Broad Institute Genomics Platform"/>
            <consortium name="The Broad Institute Genome Sequencing Center for Infectious Disease"/>
            <person name="Wu L."/>
            <person name="Ma J."/>
        </authorList>
    </citation>
    <scope>NUCLEOTIDE SEQUENCE [LARGE SCALE GENOMIC DNA]</scope>
    <source>
        <strain evidence="9">SYNS20</strain>
    </source>
</reference>
<evidence type="ECO:0000256" key="2">
    <source>
        <dbReference type="ARBA" id="ARBA00023015"/>
    </source>
</evidence>
<protein>
    <submittedName>
        <fullName evidence="8">Response regulator</fullName>
    </submittedName>
</protein>
<evidence type="ECO:0000313" key="9">
    <source>
        <dbReference type="Proteomes" id="UP001596523"/>
    </source>
</evidence>
<dbReference type="InterPro" id="IPR000792">
    <property type="entry name" value="Tscrpt_reg_LuxR_C"/>
</dbReference>
<dbReference type="InterPro" id="IPR001789">
    <property type="entry name" value="Sig_transdc_resp-reg_receiver"/>
</dbReference>
<feature type="domain" description="HTH luxR-type" evidence="6">
    <location>
        <begin position="172"/>
        <end position="237"/>
    </location>
</feature>
<dbReference type="PANTHER" id="PTHR43214">
    <property type="entry name" value="TWO-COMPONENT RESPONSE REGULATOR"/>
    <property type="match status" value="1"/>
</dbReference>
<name>A0ABW2JI23_9ACTN</name>
<dbReference type="SUPFAM" id="SSF46894">
    <property type="entry name" value="C-terminal effector domain of the bipartite response regulators"/>
    <property type="match status" value="1"/>
</dbReference>
<dbReference type="Pfam" id="PF00196">
    <property type="entry name" value="GerE"/>
    <property type="match status" value="1"/>
</dbReference>
<organism evidence="8 9">
    <name type="scientific">Streptomyces monticola</name>
    <dbReference type="NCBI Taxonomy" id="2666263"/>
    <lineage>
        <taxon>Bacteria</taxon>
        <taxon>Bacillati</taxon>
        <taxon>Actinomycetota</taxon>
        <taxon>Actinomycetes</taxon>
        <taxon>Kitasatosporales</taxon>
        <taxon>Streptomycetaceae</taxon>
        <taxon>Streptomyces</taxon>
    </lineage>
</organism>
<evidence type="ECO:0000256" key="1">
    <source>
        <dbReference type="ARBA" id="ARBA00022553"/>
    </source>
</evidence>
<dbReference type="EMBL" id="JBHTCF010000006">
    <property type="protein sequence ID" value="MFC7305741.1"/>
    <property type="molecule type" value="Genomic_DNA"/>
</dbReference>
<dbReference type="RefSeq" id="WP_381831114.1">
    <property type="nucleotide sequence ID" value="NZ_JBHTCF010000006.1"/>
</dbReference>
<dbReference type="CDD" id="cd06170">
    <property type="entry name" value="LuxR_C_like"/>
    <property type="match status" value="1"/>
</dbReference>
<dbReference type="PROSITE" id="PS50043">
    <property type="entry name" value="HTH_LUXR_2"/>
    <property type="match status" value="1"/>
</dbReference>
<dbReference type="SUPFAM" id="SSF52172">
    <property type="entry name" value="CheY-like"/>
    <property type="match status" value="1"/>
</dbReference>
<dbReference type="InterPro" id="IPR058245">
    <property type="entry name" value="NreC/VraR/RcsB-like_REC"/>
</dbReference>
<dbReference type="InterPro" id="IPR011006">
    <property type="entry name" value="CheY-like_superfamily"/>
</dbReference>
<keyword evidence="1 5" id="KW-0597">Phosphoprotein</keyword>
<feature type="domain" description="Response regulatory" evidence="7">
    <location>
        <begin position="25"/>
        <end position="141"/>
    </location>
</feature>
<dbReference type="InterPro" id="IPR039420">
    <property type="entry name" value="WalR-like"/>
</dbReference>
<dbReference type="Proteomes" id="UP001596523">
    <property type="component" value="Unassembled WGS sequence"/>
</dbReference>
<dbReference type="PRINTS" id="PR00038">
    <property type="entry name" value="HTHLUXR"/>
</dbReference>
<dbReference type="SMART" id="SM00421">
    <property type="entry name" value="HTH_LUXR"/>
    <property type="match status" value="1"/>
</dbReference>
<evidence type="ECO:0000313" key="8">
    <source>
        <dbReference type="EMBL" id="MFC7305741.1"/>
    </source>
</evidence>
<sequence length="242" mass="25591">MSAQPDPCPHPHTNASDTPAADAIRVLIADDQMMVREGFSVLLGAMPGIEVAGEAVNGREAVAQVAALRPDVVLMDIRMPELNGIEATREIVAAGTDTKVLVLTTFDLDEYVYEALRAGASGFLLKDASARQLADGVKVVASGEALLAPTVTKRLIAEFSKLATVSTAKAPAVAQIGDLTERETEVLVLIAQGRSNAEIADHLVVAESTIKTHVSRILVKLGLRDRTQAAVFAYEARLVTPS</sequence>
<feature type="modified residue" description="4-aspartylphosphate" evidence="5">
    <location>
        <position position="76"/>
    </location>
</feature>
<evidence type="ECO:0000256" key="4">
    <source>
        <dbReference type="ARBA" id="ARBA00023163"/>
    </source>
</evidence>
<dbReference type="InterPro" id="IPR016032">
    <property type="entry name" value="Sig_transdc_resp-reg_C-effctor"/>
</dbReference>
<keyword evidence="9" id="KW-1185">Reference proteome</keyword>
<comment type="caution">
    <text evidence="8">The sequence shown here is derived from an EMBL/GenBank/DDBJ whole genome shotgun (WGS) entry which is preliminary data.</text>
</comment>
<evidence type="ECO:0000256" key="5">
    <source>
        <dbReference type="PROSITE-ProRule" id="PRU00169"/>
    </source>
</evidence>